<dbReference type="InterPro" id="IPR051428">
    <property type="entry name" value="Sphingo_Act-Surfact_Prot"/>
</dbReference>
<dbReference type="EMBL" id="JAIZAY010000020">
    <property type="protein sequence ID" value="KAJ8022978.1"/>
    <property type="molecule type" value="Genomic_DNA"/>
</dbReference>
<evidence type="ECO:0000256" key="3">
    <source>
        <dbReference type="SAM" id="Coils"/>
    </source>
</evidence>
<dbReference type="Pfam" id="PF03489">
    <property type="entry name" value="SapB_2"/>
    <property type="match status" value="1"/>
</dbReference>
<feature type="signal peptide" evidence="4">
    <location>
        <begin position="1"/>
        <end position="18"/>
    </location>
</feature>
<name>A0A9Q0YI44_HOLLE</name>
<comment type="caution">
    <text evidence="6">The sequence shown here is derived from an EMBL/GenBank/DDBJ whole genome shotgun (WGS) entry which is preliminary data.</text>
</comment>
<dbReference type="PROSITE" id="PS50015">
    <property type="entry name" value="SAP_B"/>
    <property type="match status" value="3"/>
</dbReference>
<evidence type="ECO:0000313" key="6">
    <source>
        <dbReference type="EMBL" id="KAJ8022978.1"/>
    </source>
</evidence>
<dbReference type="InterPro" id="IPR008373">
    <property type="entry name" value="Saposin"/>
</dbReference>
<dbReference type="Proteomes" id="UP001152320">
    <property type="component" value="Chromosome 20"/>
</dbReference>
<feature type="domain" description="Saposin B-type" evidence="5">
    <location>
        <begin position="354"/>
        <end position="437"/>
    </location>
</feature>
<evidence type="ECO:0000256" key="2">
    <source>
        <dbReference type="ARBA" id="ARBA00023180"/>
    </source>
</evidence>
<dbReference type="InterPro" id="IPR011001">
    <property type="entry name" value="Saposin-like"/>
</dbReference>
<organism evidence="6 7">
    <name type="scientific">Holothuria leucospilota</name>
    <name type="common">Black long sea cucumber</name>
    <name type="synonym">Mertensiothuria leucospilota</name>
    <dbReference type="NCBI Taxonomy" id="206669"/>
    <lineage>
        <taxon>Eukaryota</taxon>
        <taxon>Metazoa</taxon>
        <taxon>Echinodermata</taxon>
        <taxon>Eleutherozoa</taxon>
        <taxon>Echinozoa</taxon>
        <taxon>Holothuroidea</taxon>
        <taxon>Aspidochirotacea</taxon>
        <taxon>Aspidochirotida</taxon>
        <taxon>Holothuriidae</taxon>
        <taxon>Holothuria</taxon>
    </lineage>
</organism>
<keyword evidence="3" id="KW-0175">Coiled coil</keyword>
<dbReference type="GO" id="GO:0016020">
    <property type="term" value="C:membrane"/>
    <property type="evidence" value="ECO:0007669"/>
    <property type="project" value="GOC"/>
</dbReference>
<dbReference type="AlphaFoldDB" id="A0A9Q0YI44"/>
<dbReference type="SMART" id="SM00741">
    <property type="entry name" value="SapB"/>
    <property type="match status" value="3"/>
</dbReference>
<proteinExistence type="predicted"/>
<dbReference type="OrthoDB" id="69496at2759"/>
<evidence type="ECO:0000256" key="1">
    <source>
        <dbReference type="ARBA" id="ARBA00023157"/>
    </source>
</evidence>
<gene>
    <name evidence="6" type="ORF">HOLleu_38029</name>
</gene>
<feature type="coiled-coil region" evidence="3">
    <location>
        <begin position="235"/>
        <end position="263"/>
    </location>
</feature>
<dbReference type="Gene3D" id="1.10.225.10">
    <property type="entry name" value="Saposin-like"/>
    <property type="match status" value="3"/>
</dbReference>
<dbReference type="PANTHER" id="PTHR11480">
    <property type="entry name" value="SAPOSIN-RELATED"/>
    <property type="match status" value="1"/>
</dbReference>
<evidence type="ECO:0000256" key="4">
    <source>
        <dbReference type="SAM" id="SignalP"/>
    </source>
</evidence>
<dbReference type="GO" id="GO:0006665">
    <property type="term" value="P:sphingolipid metabolic process"/>
    <property type="evidence" value="ECO:0007669"/>
    <property type="project" value="InterPro"/>
</dbReference>
<protein>
    <submittedName>
        <fullName evidence="6">Prosaposin</fullName>
    </submittedName>
</protein>
<keyword evidence="7" id="KW-1185">Reference proteome</keyword>
<dbReference type="InterPro" id="IPR008138">
    <property type="entry name" value="SapB_2"/>
</dbReference>
<dbReference type="PRINTS" id="PR01797">
    <property type="entry name" value="SAPOSIN"/>
</dbReference>
<keyword evidence="1" id="KW-1015">Disulfide bond</keyword>
<dbReference type="InterPro" id="IPR008139">
    <property type="entry name" value="SaposinB_dom"/>
</dbReference>
<dbReference type="SUPFAM" id="SSF47862">
    <property type="entry name" value="Saposin"/>
    <property type="match status" value="3"/>
</dbReference>
<dbReference type="GO" id="GO:0005764">
    <property type="term" value="C:lysosome"/>
    <property type="evidence" value="ECO:0007669"/>
    <property type="project" value="InterPro"/>
</dbReference>
<feature type="domain" description="Saposin B-type" evidence="5">
    <location>
        <begin position="40"/>
        <end position="118"/>
    </location>
</feature>
<evidence type="ECO:0000259" key="5">
    <source>
        <dbReference type="PROSITE" id="PS50015"/>
    </source>
</evidence>
<evidence type="ECO:0000313" key="7">
    <source>
        <dbReference type="Proteomes" id="UP001152320"/>
    </source>
</evidence>
<keyword evidence="2" id="KW-0325">Glycoprotein</keyword>
<sequence>MKFCILVAVLAFVAPSYGWSLYNRRVQSLDFQRVMYAAGGTLQCDLCEMVVTDVQSLLQGKEPEIQNLFDSLCADLPKQYQDNCTSIVNTYLPILFALIDDMTPAEVCELLTLCTSDVNLPENDPSQSMRAFANYFLRRVSSLRSIRERRINYFRQLVGENYLCEACEDTIGFIHEAVACNYTWEAVAEFFEPFCQICPVPDQCTNFFLSLPGDVNDFANKYLDPVQDCEIFGFCPAEEEEEEEIEEDEEEETEEEVEEVDVQIVEAMIPVQSQPRRINVGVNSRVHLSKGKGKNSYKLPKISSRKMQKLGRRGMDEFRRRMTRAILVSVGGQEDVNQVPYDINGDQQVEEVPAQAKCEICRYFSSAAEGVLQYNEADITEGLSIVFDDICNALPDQWRTECQTQIEDVLPDIIYQALLKLMNPDYLCVQTIGICSQ</sequence>
<feature type="domain" description="Saposin B-type" evidence="5">
    <location>
        <begin position="160"/>
        <end position="239"/>
    </location>
</feature>
<feature type="chain" id="PRO_5040449557" evidence="4">
    <location>
        <begin position="19"/>
        <end position="437"/>
    </location>
</feature>
<reference evidence="6" key="1">
    <citation type="submission" date="2021-10" db="EMBL/GenBank/DDBJ databases">
        <title>Tropical sea cucumber genome reveals ecological adaptation and Cuvierian tubules defense mechanism.</title>
        <authorList>
            <person name="Chen T."/>
        </authorList>
    </citation>
    <scope>NUCLEOTIDE SEQUENCE</scope>
    <source>
        <strain evidence="6">Nanhai2018</strain>
        <tissue evidence="6">Muscle</tissue>
    </source>
</reference>
<keyword evidence="4" id="KW-0732">Signal</keyword>
<accession>A0A9Q0YI44</accession>